<dbReference type="RefSeq" id="WP_095067855.1">
    <property type="nucleotide sequence ID" value="NZ_FNGK01000001.1"/>
</dbReference>
<reference evidence="1 2" key="1">
    <citation type="submission" date="2017-06" db="EMBL/GenBank/DDBJ databases">
        <authorList>
            <consortium name="Pathogen Informatics"/>
        </authorList>
    </citation>
    <scope>NUCLEOTIDE SEQUENCE [LARGE SCALE GENOMIC DNA]</scope>
    <source>
        <strain evidence="1 2">NCTC12149</strain>
    </source>
</reference>
<gene>
    <name evidence="1" type="ORF">SAMEA4412673_01170</name>
</gene>
<dbReference type="EMBL" id="LT906468">
    <property type="protein sequence ID" value="SNV45990.1"/>
    <property type="molecule type" value="Genomic_DNA"/>
</dbReference>
<accession>A0AAJ4X9T2</accession>
<protein>
    <submittedName>
        <fullName evidence="1">Uncharacterized protein</fullName>
    </submittedName>
</protein>
<evidence type="ECO:0000313" key="1">
    <source>
        <dbReference type="EMBL" id="SNV45990.1"/>
    </source>
</evidence>
<organism evidence="1 2">
    <name type="scientific">Sphingobacterium mizutaii</name>
    <dbReference type="NCBI Taxonomy" id="1010"/>
    <lineage>
        <taxon>Bacteria</taxon>
        <taxon>Pseudomonadati</taxon>
        <taxon>Bacteroidota</taxon>
        <taxon>Sphingobacteriia</taxon>
        <taxon>Sphingobacteriales</taxon>
        <taxon>Sphingobacteriaceae</taxon>
        <taxon>Sphingobacterium</taxon>
    </lineage>
</organism>
<dbReference type="KEGG" id="smiz:4412673_01170"/>
<dbReference type="AlphaFoldDB" id="A0AAJ4X9T2"/>
<proteinExistence type="predicted"/>
<name>A0AAJ4X9T2_9SPHI</name>
<evidence type="ECO:0000313" key="2">
    <source>
        <dbReference type="Proteomes" id="UP000215355"/>
    </source>
</evidence>
<sequence>MSSAHLIQFSDLKVNGIIEIEDFIFERSVMILSGEYSIKIGKATIHQMFWIKGGKFESFNVDSVTVKEKGSLSFLGGDFMNVLFTITYGMSKHKFSQRRVMSCRVWRCKT</sequence>
<dbReference type="Proteomes" id="UP000215355">
    <property type="component" value="Chromosome 1"/>
</dbReference>